<feature type="transmembrane region" description="Helical" evidence="7">
    <location>
        <begin position="520"/>
        <end position="540"/>
    </location>
</feature>
<dbReference type="InterPro" id="IPR050545">
    <property type="entry name" value="Mycobact_MmpL"/>
</dbReference>
<dbReference type="InterPro" id="IPR004869">
    <property type="entry name" value="MMPL_dom"/>
</dbReference>
<protein>
    <recommendedName>
        <fullName evidence="8">SSD domain-containing protein</fullName>
    </recommendedName>
</protein>
<evidence type="ECO:0000256" key="3">
    <source>
        <dbReference type="ARBA" id="ARBA00022692"/>
    </source>
</evidence>
<dbReference type="Pfam" id="PF03176">
    <property type="entry name" value="MMPL"/>
    <property type="match status" value="1"/>
</dbReference>
<evidence type="ECO:0000256" key="5">
    <source>
        <dbReference type="ARBA" id="ARBA00023136"/>
    </source>
</evidence>
<keyword evidence="2" id="KW-1003">Cell membrane</keyword>
<organism evidence="9 10">
    <name type="scientific">Streptomyces xanthochromogenes</name>
    <dbReference type="NCBI Taxonomy" id="67384"/>
    <lineage>
        <taxon>Bacteria</taxon>
        <taxon>Bacillati</taxon>
        <taxon>Actinomycetota</taxon>
        <taxon>Actinomycetes</taxon>
        <taxon>Kitasatosporales</taxon>
        <taxon>Streptomycetaceae</taxon>
        <taxon>Streptomyces</taxon>
    </lineage>
</organism>
<feature type="transmembrane region" description="Helical" evidence="7">
    <location>
        <begin position="217"/>
        <end position="237"/>
    </location>
</feature>
<comment type="caution">
    <text evidence="9">The sequence shown here is derived from an EMBL/GenBank/DDBJ whole genome shotgun (WGS) entry which is preliminary data.</text>
</comment>
<evidence type="ECO:0000256" key="7">
    <source>
        <dbReference type="SAM" id="Phobius"/>
    </source>
</evidence>
<accession>A0ABQ3A7N1</accession>
<dbReference type="Gene3D" id="1.20.1640.10">
    <property type="entry name" value="Multidrug efflux transporter AcrB transmembrane domain"/>
    <property type="match status" value="1"/>
</dbReference>
<feature type="transmembrane region" description="Helical" evidence="7">
    <location>
        <begin position="187"/>
        <end position="205"/>
    </location>
</feature>
<dbReference type="Proteomes" id="UP000600946">
    <property type="component" value="Unassembled WGS sequence"/>
</dbReference>
<evidence type="ECO:0000313" key="10">
    <source>
        <dbReference type="Proteomes" id="UP000600946"/>
    </source>
</evidence>
<feature type="compositionally biased region" description="Polar residues" evidence="6">
    <location>
        <begin position="679"/>
        <end position="689"/>
    </location>
</feature>
<evidence type="ECO:0000256" key="1">
    <source>
        <dbReference type="ARBA" id="ARBA00004651"/>
    </source>
</evidence>
<keyword evidence="10" id="KW-1185">Reference proteome</keyword>
<keyword evidence="3 7" id="KW-0812">Transmembrane</keyword>
<feature type="transmembrane region" description="Helical" evidence="7">
    <location>
        <begin position="618"/>
        <end position="635"/>
    </location>
</feature>
<dbReference type="InterPro" id="IPR000731">
    <property type="entry name" value="SSD"/>
</dbReference>
<reference evidence="10" key="1">
    <citation type="journal article" date="2019" name="Int. J. Syst. Evol. Microbiol.">
        <title>The Global Catalogue of Microorganisms (GCM) 10K type strain sequencing project: providing services to taxonomists for standard genome sequencing and annotation.</title>
        <authorList>
            <consortium name="The Broad Institute Genomics Platform"/>
            <consortium name="The Broad Institute Genome Sequencing Center for Infectious Disease"/>
            <person name="Wu L."/>
            <person name="Ma J."/>
        </authorList>
    </citation>
    <scope>NUCLEOTIDE SEQUENCE [LARGE SCALE GENOMIC DNA]</scope>
    <source>
        <strain evidence="10">JCM 4594</strain>
    </source>
</reference>
<evidence type="ECO:0000256" key="4">
    <source>
        <dbReference type="ARBA" id="ARBA00022989"/>
    </source>
</evidence>
<keyword evidence="5 7" id="KW-0472">Membrane</keyword>
<feature type="transmembrane region" description="Helical" evidence="7">
    <location>
        <begin position="579"/>
        <end position="606"/>
    </location>
</feature>
<dbReference type="RefSeq" id="WP_190027322.1">
    <property type="nucleotide sequence ID" value="NZ_BMUU01000004.1"/>
</dbReference>
<evidence type="ECO:0000256" key="2">
    <source>
        <dbReference type="ARBA" id="ARBA00022475"/>
    </source>
</evidence>
<feature type="transmembrane region" description="Helical" evidence="7">
    <location>
        <begin position="552"/>
        <end position="573"/>
    </location>
</feature>
<dbReference type="EMBL" id="BMUU01000004">
    <property type="protein sequence ID" value="GGY35251.1"/>
    <property type="molecule type" value="Genomic_DNA"/>
</dbReference>
<feature type="region of interest" description="Disordered" evidence="6">
    <location>
        <begin position="668"/>
        <end position="689"/>
    </location>
</feature>
<feature type="transmembrane region" description="Helical" evidence="7">
    <location>
        <begin position="243"/>
        <end position="267"/>
    </location>
</feature>
<feature type="transmembrane region" description="Helical" evidence="7">
    <location>
        <begin position="288"/>
        <end position="311"/>
    </location>
</feature>
<dbReference type="PROSITE" id="PS50156">
    <property type="entry name" value="SSD"/>
    <property type="match status" value="1"/>
</dbReference>
<feature type="domain" description="SSD" evidence="8">
    <location>
        <begin position="209"/>
        <end position="342"/>
    </location>
</feature>
<feature type="transmembrane region" description="Helical" evidence="7">
    <location>
        <begin position="641"/>
        <end position="663"/>
    </location>
</feature>
<dbReference type="SUPFAM" id="SSF82866">
    <property type="entry name" value="Multidrug efflux transporter AcrB transmembrane domain"/>
    <property type="match status" value="1"/>
</dbReference>
<comment type="subcellular location">
    <subcellularLocation>
        <location evidence="1">Cell membrane</location>
        <topology evidence="1">Multi-pass membrane protein</topology>
    </subcellularLocation>
</comment>
<feature type="transmembrane region" description="Helical" evidence="7">
    <location>
        <begin position="379"/>
        <end position="400"/>
    </location>
</feature>
<dbReference type="GeneID" id="96291141"/>
<sequence>MRRVERYAARLVRLSVGHRGLVCLLWLAVLLAGGAAAAANLGRLDQSFTASGQDGSRANAAITERYGSGAGVAPLVAVVTWPNGTGGRSAAAAARLESGLAAATEPGTRVLSYAGTGDGAFLSPDGRTTYALVYPRSGKPDLAGLSAVRAATERLRTQLRAALPEARVNVTGVLPLQEDSATERPGLLLQLAKASCALGALLLLLRTFRPLLSLLPLLLAAVSSVAALVVVLALAGGMELSFVVVYLIPAAALALSVRRAATLVTAWRAELARGSDARLAPLRAGSVLADRAVTGALAGAAALAALALLPVPFLRSIGIAGAAVCLVTTLAALTLGPALLSWAPGRLRERRPGKGRSPQLRFSTRELSLPGGRPRAPRLLAAGALVALALLTGAAGFLTAGNPRADALVRGGPARDGLDQLTAAGIPSGVINPLELLAPSGVEPAEVAARAARVPGVVTAVAPGAAAWRRDGTALVAVIPSGEPMTASGRRTMKDVRSASAGTETLTGGSGVPELDLVQGVYRLVPLGLAVMALLGFAVVAGLRSAGVAVRAALCGTVSTLAVSGLLVLVWQYGPGARLLGGVAATGAVTGWVPLVAGALAFLDALDRAVAPGSAPRVRPGIGLVGPLSLLAIGLGPQVELALLVTGLGGAVLLNSMLVRALAALPGRSRPGAHERSAETTTSALPATPVSSYWSRPRLPLGHTIPLAEPSDHAQ</sequence>
<dbReference type="PANTHER" id="PTHR33406">
    <property type="entry name" value="MEMBRANE PROTEIN MJ1562-RELATED"/>
    <property type="match status" value="1"/>
</dbReference>
<keyword evidence="4 7" id="KW-1133">Transmembrane helix</keyword>
<proteinExistence type="predicted"/>
<feature type="transmembrane region" description="Helical" evidence="7">
    <location>
        <begin position="317"/>
        <end position="342"/>
    </location>
</feature>
<name>A0ABQ3A7N1_9ACTN</name>
<evidence type="ECO:0000259" key="8">
    <source>
        <dbReference type="PROSITE" id="PS50156"/>
    </source>
</evidence>
<dbReference type="PANTHER" id="PTHR33406:SF13">
    <property type="entry name" value="MEMBRANE PROTEIN YDFJ"/>
    <property type="match status" value="1"/>
</dbReference>
<gene>
    <name evidence="9" type="ORF">GCM10010326_31760</name>
</gene>
<evidence type="ECO:0000256" key="6">
    <source>
        <dbReference type="SAM" id="MobiDB-lite"/>
    </source>
</evidence>
<evidence type="ECO:0000313" key="9">
    <source>
        <dbReference type="EMBL" id="GGY35251.1"/>
    </source>
</evidence>